<evidence type="ECO:0000256" key="1">
    <source>
        <dbReference type="SAM" id="Phobius"/>
    </source>
</evidence>
<comment type="caution">
    <text evidence="2">The sequence shown here is derived from an EMBL/GenBank/DDBJ whole genome shotgun (WGS) entry which is preliminary data.</text>
</comment>
<name>A0A8J3J9R5_9ACTN</name>
<feature type="transmembrane region" description="Helical" evidence="1">
    <location>
        <begin position="69"/>
        <end position="91"/>
    </location>
</feature>
<protein>
    <submittedName>
        <fullName evidence="2">Uncharacterized protein</fullName>
    </submittedName>
</protein>
<dbReference type="EMBL" id="BOMB01000031">
    <property type="protein sequence ID" value="GID14447.1"/>
    <property type="molecule type" value="Genomic_DNA"/>
</dbReference>
<keyword evidence="1" id="KW-0812">Transmembrane</keyword>
<reference evidence="2" key="1">
    <citation type="submission" date="2021-01" db="EMBL/GenBank/DDBJ databases">
        <title>Whole genome shotgun sequence of Actinocatenispora rupis NBRC 107355.</title>
        <authorList>
            <person name="Komaki H."/>
            <person name="Tamura T."/>
        </authorList>
    </citation>
    <scope>NUCLEOTIDE SEQUENCE</scope>
    <source>
        <strain evidence="2">NBRC 107355</strain>
    </source>
</reference>
<dbReference type="RefSeq" id="WP_203662261.1">
    <property type="nucleotide sequence ID" value="NZ_BAAAZM010000018.1"/>
</dbReference>
<gene>
    <name evidence="2" type="ORF">Aru02nite_53360</name>
</gene>
<organism evidence="2 3">
    <name type="scientific">Actinocatenispora rupis</name>
    <dbReference type="NCBI Taxonomy" id="519421"/>
    <lineage>
        <taxon>Bacteria</taxon>
        <taxon>Bacillati</taxon>
        <taxon>Actinomycetota</taxon>
        <taxon>Actinomycetes</taxon>
        <taxon>Micromonosporales</taxon>
        <taxon>Micromonosporaceae</taxon>
        <taxon>Actinocatenispora</taxon>
    </lineage>
</organism>
<dbReference type="AlphaFoldDB" id="A0A8J3J9R5"/>
<proteinExistence type="predicted"/>
<evidence type="ECO:0000313" key="2">
    <source>
        <dbReference type="EMBL" id="GID14447.1"/>
    </source>
</evidence>
<dbReference type="Proteomes" id="UP000612808">
    <property type="component" value="Unassembled WGS sequence"/>
</dbReference>
<keyword evidence="1" id="KW-1133">Transmembrane helix</keyword>
<evidence type="ECO:0000313" key="3">
    <source>
        <dbReference type="Proteomes" id="UP000612808"/>
    </source>
</evidence>
<keyword evidence="3" id="KW-1185">Reference proteome</keyword>
<accession>A0A8J3J9R5</accession>
<sequence>MRRLSWWPPIVVAALSLLGFGVTAWGARTAKRAHDCLANGVVSAEITGRGCELHTTDGVRVVALDGPGFGTTVAVTAVSAVLLVVLVVLLVRRLAHRTATAART</sequence>
<keyword evidence="1" id="KW-0472">Membrane</keyword>